<evidence type="ECO:0000313" key="1">
    <source>
        <dbReference type="EMBL" id="JAE12957.1"/>
    </source>
</evidence>
<dbReference type="AlphaFoldDB" id="A0A0A9FKT5"/>
<proteinExistence type="predicted"/>
<name>A0A0A9FKT5_ARUDO</name>
<organism evidence="1">
    <name type="scientific">Arundo donax</name>
    <name type="common">Giant reed</name>
    <name type="synonym">Donax arundinaceus</name>
    <dbReference type="NCBI Taxonomy" id="35708"/>
    <lineage>
        <taxon>Eukaryota</taxon>
        <taxon>Viridiplantae</taxon>
        <taxon>Streptophyta</taxon>
        <taxon>Embryophyta</taxon>
        <taxon>Tracheophyta</taxon>
        <taxon>Spermatophyta</taxon>
        <taxon>Magnoliopsida</taxon>
        <taxon>Liliopsida</taxon>
        <taxon>Poales</taxon>
        <taxon>Poaceae</taxon>
        <taxon>PACMAD clade</taxon>
        <taxon>Arundinoideae</taxon>
        <taxon>Arundineae</taxon>
        <taxon>Arundo</taxon>
    </lineage>
</organism>
<accession>A0A0A9FKT5</accession>
<reference evidence="1" key="1">
    <citation type="submission" date="2014-09" db="EMBL/GenBank/DDBJ databases">
        <authorList>
            <person name="Magalhaes I.L.F."/>
            <person name="Oliveira U."/>
            <person name="Santos F.R."/>
            <person name="Vidigal T.H.D.A."/>
            <person name="Brescovit A.D."/>
            <person name="Santos A.J."/>
        </authorList>
    </citation>
    <scope>NUCLEOTIDE SEQUENCE</scope>
    <source>
        <tissue evidence="1">Shoot tissue taken approximately 20 cm above the soil surface</tissue>
    </source>
</reference>
<reference evidence="1" key="2">
    <citation type="journal article" date="2015" name="Data Brief">
        <title>Shoot transcriptome of the giant reed, Arundo donax.</title>
        <authorList>
            <person name="Barrero R.A."/>
            <person name="Guerrero F.D."/>
            <person name="Moolhuijzen P."/>
            <person name="Goolsby J.A."/>
            <person name="Tidwell J."/>
            <person name="Bellgard S.E."/>
            <person name="Bellgard M.I."/>
        </authorList>
    </citation>
    <scope>NUCLEOTIDE SEQUENCE</scope>
    <source>
        <tissue evidence="1">Shoot tissue taken approximately 20 cm above the soil surface</tissue>
    </source>
</reference>
<sequence length="40" mass="4711">MVPKSEKRAKVNPKQRLQESFTRSLEDVCLEWVSYLISSK</sequence>
<dbReference type="EMBL" id="GBRH01184939">
    <property type="protein sequence ID" value="JAE12957.1"/>
    <property type="molecule type" value="Transcribed_RNA"/>
</dbReference>
<protein>
    <submittedName>
        <fullName evidence="1">Uncharacterized protein</fullName>
    </submittedName>
</protein>